<dbReference type="GO" id="GO:0005509">
    <property type="term" value="F:calcium ion binding"/>
    <property type="evidence" value="ECO:0007669"/>
    <property type="project" value="InterPro"/>
</dbReference>
<dbReference type="SMART" id="SM00060">
    <property type="entry name" value="FN3"/>
    <property type="match status" value="3"/>
</dbReference>
<dbReference type="AlphaFoldDB" id="A0A6J6T2S8"/>
<dbReference type="SUPFAM" id="SSF49313">
    <property type="entry name" value="Cadherin-like"/>
    <property type="match status" value="1"/>
</dbReference>
<dbReference type="InterPro" id="IPR036116">
    <property type="entry name" value="FN3_sf"/>
</dbReference>
<name>A0A6J6T2S8_9ZZZZ</name>
<dbReference type="Gene3D" id="2.60.40.1080">
    <property type="match status" value="1"/>
</dbReference>
<dbReference type="Gene3D" id="3.30.1330.60">
    <property type="entry name" value="OmpA-like domain"/>
    <property type="match status" value="1"/>
</dbReference>
<dbReference type="InterPro" id="IPR015919">
    <property type="entry name" value="Cadherin-like_sf"/>
</dbReference>
<dbReference type="CDD" id="cd07185">
    <property type="entry name" value="OmpA_C-like"/>
    <property type="match status" value="1"/>
</dbReference>
<dbReference type="InterPro" id="IPR036737">
    <property type="entry name" value="OmpA-like_sf"/>
</dbReference>
<feature type="domain" description="Fibronectin type-III" evidence="1">
    <location>
        <begin position="35"/>
        <end position="141"/>
    </location>
</feature>
<sequence>MISFFKKSIFLVLILVLLSPSTAHADVADATPIGAPQSVDKPTAVLIADTTDVTVTWTKLTDAQSSGSPVTGYQAVPYYGSGFTTLALNSCSTGATGDYCTVSGLAFGVTYQFKVLATNSNGTSTSVFSDPVTAPLQTQTVSITGAPTSYTYGSADFKLAATATSGLAVAWTASPSATCTVDSDGFVHFKIAGTCRVNATQSGAGSSYSSASSYVDVSAGISLSVTIGSASNVQGTTASVSATFPYPGESVTPSFCVSTSNSASTSCSLPGGVSIGSPSPALITASSSNAVSADITGLTANTTYYFWAIASASSPAVASSTSSFTTISGPSITATATNSGTVNSAFTMTFTASDGSGDYVTWDKGTLPAGLTFTPGVNSSTLTGTPTAAATTPTWVSVTDSGGLSTTYSYTITIAPVATTAPTTPTTPVTTPSGPSGQVITVTNLPDPAFVGDSDLQLDAVASSGLPISYQSTTSKICTISTSGLLKIITIGNCLLTLSQAGNSSYNPATKSVIIKVVHKLQVALEEFTNVQSNSATAVATAPWPGDDTSVKFCISLSESKSDCTVPSGISISDLAPTTITKDSGSVVTANISGLNPATNYFVWAVATVGDEEVTSGIRKLHTPVGPTILYAGKTSYLKTEPVRIQFRATGGAGGFKNWKGTGFPTGTKLVALNSTFTATGTKLKAGTYIVSVSVADKSGSTSTITVPLVISGGLINGQPEQVQGATAQLISSKSVRVSWQPQDDAQKFEVTLANKVVCSTSGSECEIKQLLGPKAQIAVTAISAEGVKSQPIPTTYRAPVIPIDMEVANFALNSAVLSASDKSKIASLAKTIQTQGFTSIQVAGHTDSQGNVSLNSALSRARAVSTFSYLKQILAKTPISVTLLAEGASSPVGSNTTEDGRAANRRAVLSLN</sequence>
<evidence type="ECO:0000313" key="3">
    <source>
        <dbReference type="EMBL" id="CAB4741486.1"/>
    </source>
</evidence>
<dbReference type="PROSITE" id="PS50853">
    <property type="entry name" value="FN3"/>
    <property type="match status" value="1"/>
</dbReference>
<organism evidence="3">
    <name type="scientific">freshwater metagenome</name>
    <dbReference type="NCBI Taxonomy" id="449393"/>
    <lineage>
        <taxon>unclassified sequences</taxon>
        <taxon>metagenomes</taxon>
        <taxon>ecological metagenomes</taxon>
    </lineage>
</organism>
<dbReference type="InterPro" id="IPR003961">
    <property type="entry name" value="FN3_dom"/>
</dbReference>
<dbReference type="InterPro" id="IPR050330">
    <property type="entry name" value="Bact_OuterMem_StrucFunc"/>
</dbReference>
<dbReference type="PANTHER" id="PTHR30329:SF21">
    <property type="entry name" value="LIPOPROTEIN YIAD-RELATED"/>
    <property type="match status" value="1"/>
</dbReference>
<evidence type="ECO:0000259" key="2">
    <source>
        <dbReference type="PROSITE" id="PS51123"/>
    </source>
</evidence>
<dbReference type="PANTHER" id="PTHR30329">
    <property type="entry name" value="STATOR ELEMENT OF FLAGELLAR MOTOR COMPLEX"/>
    <property type="match status" value="1"/>
</dbReference>
<dbReference type="Gene3D" id="2.60.40.10">
    <property type="entry name" value="Immunoglobulins"/>
    <property type="match status" value="2"/>
</dbReference>
<protein>
    <submittedName>
        <fullName evidence="3">Unannotated protein</fullName>
    </submittedName>
</protein>
<dbReference type="GO" id="GO:0016020">
    <property type="term" value="C:membrane"/>
    <property type="evidence" value="ECO:0007669"/>
    <property type="project" value="InterPro"/>
</dbReference>
<reference evidence="3" key="1">
    <citation type="submission" date="2020-05" db="EMBL/GenBank/DDBJ databases">
        <authorList>
            <person name="Chiriac C."/>
            <person name="Salcher M."/>
            <person name="Ghai R."/>
            <person name="Kavagutti S V."/>
        </authorList>
    </citation>
    <scope>NUCLEOTIDE SEQUENCE</scope>
</reference>
<proteinExistence type="predicted"/>
<dbReference type="SUPFAM" id="SSF103088">
    <property type="entry name" value="OmpA-like"/>
    <property type="match status" value="1"/>
</dbReference>
<dbReference type="Pfam" id="PF00041">
    <property type="entry name" value="fn3"/>
    <property type="match status" value="1"/>
</dbReference>
<dbReference type="PROSITE" id="PS51123">
    <property type="entry name" value="OMPA_2"/>
    <property type="match status" value="1"/>
</dbReference>
<gene>
    <name evidence="3" type="ORF">UFOPK2772_01040</name>
</gene>
<dbReference type="InterPro" id="IPR013783">
    <property type="entry name" value="Ig-like_fold"/>
</dbReference>
<dbReference type="InterPro" id="IPR006665">
    <property type="entry name" value="OmpA-like"/>
</dbReference>
<accession>A0A6J6T2S8</accession>
<dbReference type="Pfam" id="PF00691">
    <property type="entry name" value="OmpA"/>
    <property type="match status" value="1"/>
</dbReference>
<dbReference type="Pfam" id="PF05345">
    <property type="entry name" value="He_PIG"/>
    <property type="match status" value="1"/>
</dbReference>
<feature type="domain" description="OmpA-like" evidence="2">
    <location>
        <begin position="798"/>
        <end position="913"/>
    </location>
</feature>
<dbReference type="SUPFAM" id="SSF49265">
    <property type="entry name" value="Fibronectin type III"/>
    <property type="match status" value="1"/>
</dbReference>
<evidence type="ECO:0000259" key="1">
    <source>
        <dbReference type="PROSITE" id="PS50853"/>
    </source>
</evidence>
<dbReference type="EMBL" id="CAEZYT010000073">
    <property type="protein sequence ID" value="CAB4741486.1"/>
    <property type="molecule type" value="Genomic_DNA"/>
</dbReference>